<dbReference type="Pfam" id="PF13376">
    <property type="entry name" value="OmdA"/>
    <property type="match status" value="1"/>
</dbReference>
<keyword evidence="2" id="KW-1185">Reference proteome</keyword>
<name>A0ABT6TMF7_9BACL</name>
<organism evidence="1 2">
    <name type="scientific">Cohnella hashimotonis</name>
    <dbReference type="NCBI Taxonomy" id="2826895"/>
    <lineage>
        <taxon>Bacteria</taxon>
        <taxon>Bacillati</taxon>
        <taxon>Bacillota</taxon>
        <taxon>Bacilli</taxon>
        <taxon>Bacillales</taxon>
        <taxon>Paenibacillaceae</taxon>
        <taxon>Cohnella</taxon>
    </lineage>
</organism>
<dbReference type="EMBL" id="JAGRPV010000001">
    <property type="protein sequence ID" value="MDI4647996.1"/>
    <property type="molecule type" value="Genomic_DNA"/>
</dbReference>
<dbReference type="RefSeq" id="WP_282910734.1">
    <property type="nucleotide sequence ID" value="NZ_JAGRPV010000001.1"/>
</dbReference>
<accession>A0ABT6TMF7</accession>
<dbReference type="Proteomes" id="UP001161691">
    <property type="component" value="Unassembled WGS sequence"/>
</dbReference>
<evidence type="ECO:0000313" key="2">
    <source>
        <dbReference type="Proteomes" id="UP001161691"/>
    </source>
</evidence>
<protein>
    <submittedName>
        <fullName evidence="1">YdeI/OmpD-associated family protein</fullName>
    </submittedName>
</protein>
<reference evidence="1" key="1">
    <citation type="submission" date="2023-04" db="EMBL/GenBank/DDBJ databases">
        <title>Comparative genomic analysis of Cohnella hashimotonis sp. nov., isolated from the International Space Station.</title>
        <authorList>
            <person name="Venkateswaran K."/>
            <person name="Simpson A."/>
        </authorList>
    </citation>
    <scope>NUCLEOTIDE SEQUENCE</scope>
    <source>
        <strain evidence="1">F6_2S_P_1</strain>
    </source>
</reference>
<evidence type="ECO:0000313" key="1">
    <source>
        <dbReference type="EMBL" id="MDI4647996.1"/>
    </source>
</evidence>
<sequence>MEIKNLLAVKTIEELRAWLRDNGGTEKECWVVVGMKPASGALLYLDVVEQALCFGWIDSTKKKISETEVAQRLSPRSRKSAWTELNKARVRRLERLGMMKEEGRRVLPDMRPEAFRIDPVIEQRLQVDAAAYENFATFPDLYRTVRIDTIQSYKKDAELFDKRLEKFMQSTRQNKMYGQWHDDGRLLADSDS</sequence>
<proteinExistence type="predicted"/>
<gene>
    <name evidence="1" type="ORF">KB449_23800</name>
</gene>
<comment type="caution">
    <text evidence="1">The sequence shown here is derived from an EMBL/GenBank/DDBJ whole genome shotgun (WGS) entry which is preliminary data.</text>
</comment>